<evidence type="ECO:0008006" key="3">
    <source>
        <dbReference type="Google" id="ProtNLM"/>
    </source>
</evidence>
<name>A0ABP1E4A8_9APHY</name>
<keyword evidence="2" id="KW-1185">Reference proteome</keyword>
<evidence type="ECO:0000313" key="1">
    <source>
        <dbReference type="EMBL" id="CAL1714058.1"/>
    </source>
</evidence>
<protein>
    <recommendedName>
        <fullName evidence="3">BTB domain-containing protein</fullName>
    </recommendedName>
</protein>
<dbReference type="Proteomes" id="UP001497453">
    <property type="component" value="Chromosome 8"/>
</dbReference>
<sequence length="383" mass="42740">MTYEVVSASSSFPLAYQTLCTAVIAMSSVSCLANDEIEPSSTPLHTLTAMDYFDFGSLMPVEYVDPPNDMLNVPQSIDQETSTPIGSPAWESNRQIVISVSTTFSTLAFPEDEAPDVIFTSSDHVYFHVHAARLLMASRNSFNHLLPIPHLRSETQALAVAEDAAVINVVFHAIYKISLRQYSPPLDTLLAAVGALKKYGVPLDQYLFRTTPLFEEVVIKTPYLPIEVYMVAAENDLFDLAAEASLFLLSYPLSILTNKMCVRMGPLYLRRLFTLHTERKHVLQQLLINPPSEHPPTLSCGWVEHKRLMNAWSLACASLVFDAQTVDLSAEKMRNDLESLGLRISCDACKRSLNQRVKDIVLKWSIAPRTILRDTGGYRAVLQ</sequence>
<evidence type="ECO:0000313" key="2">
    <source>
        <dbReference type="Proteomes" id="UP001497453"/>
    </source>
</evidence>
<accession>A0ABP1E4A8</accession>
<proteinExistence type="predicted"/>
<organism evidence="1 2">
    <name type="scientific">Somion occarium</name>
    <dbReference type="NCBI Taxonomy" id="3059160"/>
    <lineage>
        <taxon>Eukaryota</taxon>
        <taxon>Fungi</taxon>
        <taxon>Dikarya</taxon>
        <taxon>Basidiomycota</taxon>
        <taxon>Agaricomycotina</taxon>
        <taxon>Agaricomycetes</taxon>
        <taxon>Polyporales</taxon>
        <taxon>Cerrenaceae</taxon>
        <taxon>Somion</taxon>
    </lineage>
</organism>
<gene>
    <name evidence="1" type="ORF">GFSPODELE1_LOCUS9604</name>
</gene>
<dbReference type="EMBL" id="OZ037951">
    <property type="protein sequence ID" value="CAL1714058.1"/>
    <property type="molecule type" value="Genomic_DNA"/>
</dbReference>
<reference evidence="2" key="1">
    <citation type="submission" date="2024-04" db="EMBL/GenBank/DDBJ databases">
        <authorList>
            <person name="Shaw F."/>
            <person name="Minotto A."/>
        </authorList>
    </citation>
    <scope>NUCLEOTIDE SEQUENCE [LARGE SCALE GENOMIC DNA]</scope>
</reference>